<name>A0A139MEM8_STROR</name>
<gene>
    <name evidence="1" type="ORF">SORDD05_00002</name>
</gene>
<proteinExistence type="predicted"/>
<dbReference type="EMBL" id="LQOG01000002">
    <property type="protein sequence ID" value="KXT62057.1"/>
    <property type="molecule type" value="Genomic_DNA"/>
</dbReference>
<comment type="caution">
    <text evidence="1">The sequence shown here is derived from an EMBL/GenBank/DDBJ whole genome shotgun (WGS) entry which is preliminary data.</text>
</comment>
<sequence length="37" mass="4221">MQATTQVVVQVQQAQAMAQLVNQLAHQYLQVNQLQRL</sequence>
<accession>A0A139MEM8</accession>
<evidence type="ECO:0000313" key="1">
    <source>
        <dbReference type="EMBL" id="KXT62057.1"/>
    </source>
</evidence>
<reference evidence="1 2" key="1">
    <citation type="submission" date="2016-01" db="EMBL/GenBank/DDBJ databases">
        <title>Highly variable Streptococcus oralis are common among viridans streptococci isolated from primates.</title>
        <authorList>
            <person name="Denapaite D."/>
            <person name="Rieger M."/>
            <person name="Koendgen S."/>
            <person name="Brueckner R."/>
            <person name="Ochigava I."/>
            <person name="Kappeler P."/>
            <person name="Maetz-Rensing K."/>
            <person name="Leendertz F."/>
            <person name="Hakenbeck R."/>
        </authorList>
    </citation>
    <scope>NUCLEOTIDE SEQUENCE [LARGE SCALE GENOMIC DNA]</scope>
    <source>
        <strain evidence="1 2">DD05</strain>
    </source>
</reference>
<dbReference type="Proteomes" id="UP000070541">
    <property type="component" value="Unassembled WGS sequence"/>
</dbReference>
<dbReference type="PATRIC" id="fig|1303.76.peg.4"/>
<protein>
    <submittedName>
        <fullName evidence="1">Uncharacterized protein</fullName>
    </submittedName>
</protein>
<dbReference type="AlphaFoldDB" id="A0A139MEM8"/>
<organism evidence="1 2">
    <name type="scientific">Streptococcus oralis</name>
    <dbReference type="NCBI Taxonomy" id="1303"/>
    <lineage>
        <taxon>Bacteria</taxon>
        <taxon>Bacillati</taxon>
        <taxon>Bacillota</taxon>
        <taxon>Bacilli</taxon>
        <taxon>Lactobacillales</taxon>
        <taxon>Streptococcaceae</taxon>
        <taxon>Streptococcus</taxon>
    </lineage>
</organism>
<evidence type="ECO:0000313" key="2">
    <source>
        <dbReference type="Proteomes" id="UP000070541"/>
    </source>
</evidence>